<protein>
    <submittedName>
        <fullName evidence="1">Uncharacterized protein</fullName>
    </submittedName>
</protein>
<proteinExistence type="predicted"/>
<dbReference type="AlphaFoldDB" id="A0A484GTU1"/>
<accession>A0A484GTU1</accession>
<dbReference type="EMBL" id="QWLN02004554">
    <property type="protein sequence ID" value="TEA38988.1"/>
    <property type="molecule type" value="Genomic_DNA"/>
</dbReference>
<name>A0A484GTU1_SOUCH</name>
<evidence type="ECO:0000313" key="2">
    <source>
        <dbReference type="Proteomes" id="UP000295264"/>
    </source>
</evidence>
<gene>
    <name evidence="1" type="ORF">DBR06_SOUSAS1710076</name>
</gene>
<evidence type="ECO:0000313" key="1">
    <source>
        <dbReference type="EMBL" id="TEA38988.1"/>
    </source>
</evidence>
<comment type="caution">
    <text evidence="1">The sequence shown here is derived from an EMBL/GenBank/DDBJ whole genome shotgun (WGS) entry which is preliminary data.</text>
</comment>
<sequence>MYKAFHVQLSGENMGFKTGGSLKLQTIGFFFSFSKLSVKFSLFKMTHPVQVYFGGKLMLLCLLLLPFSISSHSPQETSGYIHNYSDRSLNKCSGSPLHYEVRSSCLHQQPCNPRALCSWCRSSDASKKMAIAMAHCKWSNGLIRVNGTPGDDQAMHTAI</sequence>
<reference evidence="1 2" key="1">
    <citation type="journal article" date="2018" name="Genomics">
        <title>Molecular footprints of inshore aquatic adaptation in Indo-Pacific humpback dolphin (Sousa chinensis).</title>
        <authorList>
            <person name="Ming Y."/>
            <person name="Jian J."/>
            <person name="Yu F."/>
            <person name="Yu X."/>
            <person name="Wang J."/>
            <person name="Liu W."/>
        </authorList>
    </citation>
    <scope>NUCLEOTIDE SEQUENCE [LARGE SCALE GENOMIC DNA]</scope>
    <source>
        <strain evidence="1">MY-2018</strain>
        <tissue evidence="1">Skin</tissue>
    </source>
</reference>
<dbReference type="Proteomes" id="UP000295264">
    <property type="component" value="Unassembled WGS sequence"/>
</dbReference>
<organism evidence="1 2">
    <name type="scientific">Sousa chinensis</name>
    <name type="common">Indo-pacific humpbacked dolphin</name>
    <name type="synonym">Steno chinensis</name>
    <dbReference type="NCBI Taxonomy" id="103600"/>
    <lineage>
        <taxon>Eukaryota</taxon>
        <taxon>Metazoa</taxon>
        <taxon>Chordata</taxon>
        <taxon>Craniata</taxon>
        <taxon>Vertebrata</taxon>
        <taxon>Euteleostomi</taxon>
        <taxon>Mammalia</taxon>
        <taxon>Eutheria</taxon>
        <taxon>Laurasiatheria</taxon>
        <taxon>Artiodactyla</taxon>
        <taxon>Whippomorpha</taxon>
        <taxon>Cetacea</taxon>
        <taxon>Odontoceti</taxon>
        <taxon>Delphinidae</taxon>
        <taxon>Sousa</taxon>
    </lineage>
</organism>
<keyword evidence="2" id="KW-1185">Reference proteome</keyword>